<dbReference type="Gene3D" id="3.40.50.720">
    <property type="entry name" value="NAD(P)-binding Rossmann-like Domain"/>
    <property type="match status" value="1"/>
</dbReference>
<comment type="similarity">
    <text evidence="1">Belongs to the short-chain dehydrogenases/reductases (SDR) family.</text>
</comment>
<dbReference type="SUPFAM" id="SSF51735">
    <property type="entry name" value="NAD(P)-binding Rossmann-fold domains"/>
    <property type="match status" value="1"/>
</dbReference>
<sequence length="250" mass="26642">MSLEGKVAVVTGGARGIGASASKLLASRGAKVIVNYFSNEEAAEQVVKDIRSAGGEAAAIQGDVRDPEQVSALISRTKEAFGCRIDIMVSNANMRFAMKSFQAMTWEEFSQKLNDELKAAFEITKAVIPAMIEQQYGRLIYISSGLGKSPSGNFIAHGTAKSGLDSFVKYIAQEMGPYGITANVVAPGLVETEATVHMSEQAKQGIIGFTPLRRIAQPEDVARVISFLASDDSEFVTGSYTPVNGGMSME</sequence>
<dbReference type="EMBL" id="JAQAGZ010000017">
    <property type="protein sequence ID" value="MCZ8515403.1"/>
    <property type="molecule type" value="Genomic_DNA"/>
</dbReference>
<proteinExistence type="inferred from homology"/>
<dbReference type="InterPro" id="IPR002347">
    <property type="entry name" value="SDR_fam"/>
</dbReference>
<evidence type="ECO:0000256" key="1">
    <source>
        <dbReference type="ARBA" id="ARBA00006484"/>
    </source>
</evidence>
<reference evidence="2 3" key="1">
    <citation type="submission" date="2022-12" db="EMBL/GenBank/DDBJ databases">
        <title>Draft genome sequence of Paenibacillus sp. dW9.</title>
        <authorList>
            <person name="Choi E.-W."/>
            <person name="Kim D.-U."/>
        </authorList>
    </citation>
    <scope>NUCLEOTIDE SEQUENCE [LARGE SCALE GENOMIC DNA]</scope>
    <source>
        <strain evidence="3">dW9</strain>
    </source>
</reference>
<evidence type="ECO:0000313" key="3">
    <source>
        <dbReference type="Proteomes" id="UP001527882"/>
    </source>
</evidence>
<dbReference type="Proteomes" id="UP001527882">
    <property type="component" value="Unassembled WGS sequence"/>
</dbReference>
<dbReference type="PRINTS" id="PR00081">
    <property type="entry name" value="GDHRDH"/>
</dbReference>
<protein>
    <submittedName>
        <fullName evidence="2">SDR family oxidoreductase</fullName>
    </submittedName>
</protein>
<organism evidence="2 3">
    <name type="scientific">Paenibacillus gyeongsangnamensis</name>
    <dbReference type="NCBI Taxonomy" id="3388067"/>
    <lineage>
        <taxon>Bacteria</taxon>
        <taxon>Bacillati</taxon>
        <taxon>Bacillota</taxon>
        <taxon>Bacilli</taxon>
        <taxon>Bacillales</taxon>
        <taxon>Paenibacillaceae</taxon>
        <taxon>Paenibacillus</taxon>
    </lineage>
</organism>
<dbReference type="PANTHER" id="PTHR42879">
    <property type="entry name" value="3-OXOACYL-(ACYL-CARRIER-PROTEIN) REDUCTASE"/>
    <property type="match status" value="1"/>
</dbReference>
<dbReference type="InterPro" id="IPR036291">
    <property type="entry name" value="NAD(P)-bd_dom_sf"/>
</dbReference>
<dbReference type="InterPro" id="IPR050259">
    <property type="entry name" value="SDR"/>
</dbReference>
<accession>A0ABT4QEU9</accession>
<name>A0ABT4QEU9_9BACL</name>
<evidence type="ECO:0000313" key="2">
    <source>
        <dbReference type="EMBL" id="MCZ8515403.1"/>
    </source>
</evidence>
<comment type="caution">
    <text evidence="2">The sequence shown here is derived from an EMBL/GenBank/DDBJ whole genome shotgun (WGS) entry which is preliminary data.</text>
</comment>
<keyword evidence="3" id="KW-1185">Reference proteome</keyword>
<dbReference type="Pfam" id="PF13561">
    <property type="entry name" value="adh_short_C2"/>
    <property type="match status" value="1"/>
</dbReference>
<gene>
    <name evidence="2" type="ORF">O9H85_23920</name>
</gene>
<dbReference type="PANTHER" id="PTHR42879:SF2">
    <property type="entry name" value="3-OXOACYL-[ACYL-CARRIER-PROTEIN] REDUCTASE FABG"/>
    <property type="match status" value="1"/>
</dbReference>